<dbReference type="OrthoDB" id="5422351at2759"/>
<evidence type="ECO:0000313" key="3">
    <source>
        <dbReference type="EMBL" id="KAF2143381.1"/>
    </source>
</evidence>
<keyword evidence="4" id="KW-1185">Reference proteome</keyword>
<accession>A0A6A6BLD7</accession>
<protein>
    <submittedName>
        <fullName evidence="3">Uncharacterized protein</fullName>
    </submittedName>
</protein>
<dbReference type="EMBL" id="ML995482">
    <property type="protein sequence ID" value="KAF2143381.1"/>
    <property type="molecule type" value="Genomic_DNA"/>
</dbReference>
<evidence type="ECO:0000256" key="2">
    <source>
        <dbReference type="SAM" id="Phobius"/>
    </source>
</evidence>
<keyword evidence="2" id="KW-0472">Membrane</keyword>
<reference evidence="3" key="1">
    <citation type="journal article" date="2020" name="Stud. Mycol.">
        <title>101 Dothideomycetes genomes: a test case for predicting lifestyles and emergence of pathogens.</title>
        <authorList>
            <person name="Haridas S."/>
            <person name="Albert R."/>
            <person name="Binder M."/>
            <person name="Bloem J."/>
            <person name="Labutti K."/>
            <person name="Salamov A."/>
            <person name="Andreopoulos B."/>
            <person name="Baker S."/>
            <person name="Barry K."/>
            <person name="Bills G."/>
            <person name="Bluhm B."/>
            <person name="Cannon C."/>
            <person name="Castanera R."/>
            <person name="Culley D."/>
            <person name="Daum C."/>
            <person name="Ezra D."/>
            <person name="Gonzalez J."/>
            <person name="Henrissat B."/>
            <person name="Kuo A."/>
            <person name="Liang C."/>
            <person name="Lipzen A."/>
            <person name="Lutzoni F."/>
            <person name="Magnuson J."/>
            <person name="Mondo S."/>
            <person name="Nolan M."/>
            <person name="Ohm R."/>
            <person name="Pangilinan J."/>
            <person name="Park H.-J."/>
            <person name="Ramirez L."/>
            <person name="Alfaro M."/>
            <person name="Sun H."/>
            <person name="Tritt A."/>
            <person name="Yoshinaga Y."/>
            <person name="Zwiers L.-H."/>
            <person name="Turgeon B."/>
            <person name="Goodwin S."/>
            <person name="Spatafora J."/>
            <person name="Crous P."/>
            <person name="Grigoriev I."/>
        </authorList>
    </citation>
    <scope>NUCLEOTIDE SEQUENCE</scope>
    <source>
        <strain evidence="3">CBS 121167</strain>
    </source>
</reference>
<proteinExistence type="predicted"/>
<feature type="region of interest" description="Disordered" evidence="1">
    <location>
        <begin position="45"/>
        <end position="77"/>
    </location>
</feature>
<feature type="transmembrane region" description="Helical" evidence="2">
    <location>
        <begin position="234"/>
        <end position="254"/>
    </location>
</feature>
<keyword evidence="2" id="KW-1133">Transmembrane helix</keyword>
<feature type="region of interest" description="Disordered" evidence="1">
    <location>
        <begin position="115"/>
        <end position="137"/>
    </location>
</feature>
<dbReference type="GeneID" id="54297749"/>
<sequence>MQGGVREDATVSRILSSASDVSQAIPTGNILGDFVLPPLLTHDLYPPDNLEPALSPADPKTAGELLPPRTEPSLVYSPTCSSADTVSSWADEAFSSLDSSFDDMSDYGFSKYQTHSDSDSCELESPPVASPESPQMQSHLGGFQGYSLSSEYTASEVTLTKVSTRQTTCTIVAAESPMRSERLSVGQGAEPLDPELKDMVELVTDFGYLGGALFSLCRVIFPFVAFLAKATRSLALLLLLLWTCFSAAFGWMAICIPRTLREDLVSKAAWRRRTAKHAAGLWPWSCALELA</sequence>
<name>A0A6A6BLD7_9PEZI</name>
<evidence type="ECO:0000313" key="4">
    <source>
        <dbReference type="Proteomes" id="UP000799438"/>
    </source>
</evidence>
<keyword evidence="2" id="KW-0812">Transmembrane</keyword>
<evidence type="ECO:0000256" key="1">
    <source>
        <dbReference type="SAM" id="MobiDB-lite"/>
    </source>
</evidence>
<feature type="transmembrane region" description="Helical" evidence="2">
    <location>
        <begin position="206"/>
        <end position="227"/>
    </location>
</feature>
<organism evidence="3 4">
    <name type="scientific">Aplosporella prunicola CBS 121167</name>
    <dbReference type="NCBI Taxonomy" id="1176127"/>
    <lineage>
        <taxon>Eukaryota</taxon>
        <taxon>Fungi</taxon>
        <taxon>Dikarya</taxon>
        <taxon>Ascomycota</taxon>
        <taxon>Pezizomycotina</taxon>
        <taxon>Dothideomycetes</taxon>
        <taxon>Dothideomycetes incertae sedis</taxon>
        <taxon>Botryosphaeriales</taxon>
        <taxon>Aplosporellaceae</taxon>
        <taxon>Aplosporella</taxon>
    </lineage>
</organism>
<dbReference type="AlphaFoldDB" id="A0A6A6BLD7"/>
<gene>
    <name evidence="3" type="ORF">K452DRAFT_286209</name>
</gene>
<dbReference type="RefSeq" id="XP_033399093.1">
    <property type="nucleotide sequence ID" value="XM_033540253.1"/>
</dbReference>
<dbReference type="Proteomes" id="UP000799438">
    <property type="component" value="Unassembled WGS sequence"/>
</dbReference>